<organism evidence="1 2">
    <name type="scientific">Plesiocystis pacifica SIR-1</name>
    <dbReference type="NCBI Taxonomy" id="391625"/>
    <lineage>
        <taxon>Bacteria</taxon>
        <taxon>Pseudomonadati</taxon>
        <taxon>Myxococcota</taxon>
        <taxon>Polyangia</taxon>
        <taxon>Nannocystales</taxon>
        <taxon>Nannocystaceae</taxon>
        <taxon>Plesiocystis</taxon>
    </lineage>
</organism>
<dbReference type="Proteomes" id="UP000005801">
    <property type="component" value="Unassembled WGS sequence"/>
</dbReference>
<name>A6GEQ7_9BACT</name>
<dbReference type="AlphaFoldDB" id="A6GEQ7"/>
<dbReference type="Pfam" id="PF10698">
    <property type="entry name" value="DUF2505"/>
    <property type="match status" value="1"/>
</dbReference>
<accession>A6GEQ7</accession>
<keyword evidence="2" id="KW-1185">Reference proteome</keyword>
<protein>
    <submittedName>
        <fullName evidence="1">Uncharacterized protein</fullName>
    </submittedName>
</protein>
<gene>
    <name evidence="1" type="ORF">PPSIR1_13385</name>
</gene>
<reference evidence="1 2" key="1">
    <citation type="submission" date="2007-06" db="EMBL/GenBank/DDBJ databases">
        <authorList>
            <person name="Shimkets L."/>
            <person name="Ferriera S."/>
            <person name="Johnson J."/>
            <person name="Kravitz S."/>
            <person name="Beeson K."/>
            <person name="Sutton G."/>
            <person name="Rogers Y.-H."/>
            <person name="Friedman R."/>
            <person name="Frazier M."/>
            <person name="Venter J.C."/>
        </authorList>
    </citation>
    <scope>NUCLEOTIDE SEQUENCE [LARGE SCALE GENOMIC DNA]</scope>
    <source>
        <strain evidence="1 2">SIR-1</strain>
    </source>
</reference>
<dbReference type="OrthoDB" id="4230002at2"/>
<proteinExistence type="predicted"/>
<sequence>MRRCDVSLPVECTPARFWALYLDEDFNRDTFLHGLRWSEPRITAYRETETEILRNVAAHPKLDVSGRAARLVGESLGYEEFGRFDRATQIFHFRQRTTVFGDRLWIHGHMRADPRGEAGMHWRTQATVECSIPAVGGLLERAVEHNLLRSYPLCQRYWNQRLRAEQA</sequence>
<comment type="caution">
    <text evidence="1">The sequence shown here is derived from an EMBL/GenBank/DDBJ whole genome shotgun (WGS) entry which is preliminary data.</text>
</comment>
<dbReference type="RefSeq" id="WP_006975197.1">
    <property type="nucleotide sequence ID" value="NZ_ABCS01000085.1"/>
</dbReference>
<evidence type="ECO:0000313" key="1">
    <source>
        <dbReference type="EMBL" id="EDM75640.1"/>
    </source>
</evidence>
<evidence type="ECO:0000313" key="2">
    <source>
        <dbReference type="Proteomes" id="UP000005801"/>
    </source>
</evidence>
<dbReference type="InterPro" id="IPR019639">
    <property type="entry name" value="DUF2505"/>
</dbReference>
<dbReference type="EMBL" id="ABCS01000085">
    <property type="protein sequence ID" value="EDM75640.1"/>
    <property type="molecule type" value="Genomic_DNA"/>
</dbReference>